<feature type="transmembrane region" description="Helical" evidence="1">
    <location>
        <begin position="150"/>
        <end position="171"/>
    </location>
</feature>
<dbReference type="RefSeq" id="XP_016755251.1">
    <property type="nucleotide sequence ID" value="XM_016899762.1"/>
</dbReference>
<evidence type="ECO:0000313" key="2">
    <source>
        <dbReference type="Proteomes" id="UP000818029"/>
    </source>
</evidence>
<dbReference type="KEGG" id="ghi:107963191"/>
<evidence type="ECO:0000256" key="1">
    <source>
        <dbReference type="SAM" id="Phobius"/>
    </source>
</evidence>
<proteinExistence type="predicted"/>
<dbReference type="OrthoDB" id="1723222at2759"/>
<dbReference type="AlphaFoldDB" id="A0A1U8PVU7"/>
<evidence type="ECO:0000313" key="3">
    <source>
        <dbReference type="RefSeq" id="XP_016755251.1"/>
    </source>
</evidence>
<keyword evidence="1" id="KW-0472">Membrane</keyword>
<keyword evidence="1" id="KW-0812">Transmembrane</keyword>
<dbReference type="Proteomes" id="UP000818029">
    <property type="component" value="Chromosome A06"/>
</dbReference>
<reference evidence="3" key="2">
    <citation type="submission" date="2025-08" db="UniProtKB">
        <authorList>
            <consortium name="RefSeq"/>
        </authorList>
    </citation>
    <scope>IDENTIFICATION</scope>
</reference>
<keyword evidence="2" id="KW-1185">Reference proteome</keyword>
<organism evidence="2 3">
    <name type="scientific">Gossypium hirsutum</name>
    <name type="common">Upland cotton</name>
    <name type="synonym">Gossypium mexicanum</name>
    <dbReference type="NCBI Taxonomy" id="3635"/>
    <lineage>
        <taxon>Eukaryota</taxon>
        <taxon>Viridiplantae</taxon>
        <taxon>Streptophyta</taxon>
        <taxon>Embryophyta</taxon>
        <taxon>Tracheophyta</taxon>
        <taxon>Spermatophyta</taxon>
        <taxon>Magnoliopsida</taxon>
        <taxon>eudicotyledons</taxon>
        <taxon>Gunneridae</taxon>
        <taxon>Pentapetalae</taxon>
        <taxon>rosids</taxon>
        <taxon>malvids</taxon>
        <taxon>Malvales</taxon>
        <taxon>Malvaceae</taxon>
        <taxon>Malvoideae</taxon>
        <taxon>Gossypium</taxon>
    </lineage>
</organism>
<protein>
    <recommendedName>
        <fullName evidence="4">Protein NYNRIN-like</fullName>
    </recommendedName>
</protein>
<reference evidence="2" key="1">
    <citation type="journal article" date="2020" name="Nat. Genet.">
        <title>Genomic diversifications of five Gossypium allopolyploid species and their impact on cotton improvement.</title>
        <authorList>
            <person name="Chen Z.J."/>
            <person name="Sreedasyam A."/>
            <person name="Ando A."/>
            <person name="Song Q."/>
            <person name="De Santiago L.M."/>
            <person name="Hulse-Kemp A.M."/>
            <person name="Ding M."/>
            <person name="Ye W."/>
            <person name="Kirkbride R.C."/>
            <person name="Jenkins J."/>
            <person name="Plott C."/>
            <person name="Lovell J."/>
            <person name="Lin Y.M."/>
            <person name="Vaughn R."/>
            <person name="Liu B."/>
            <person name="Simpson S."/>
            <person name="Scheffler B.E."/>
            <person name="Wen L."/>
            <person name="Saski C.A."/>
            <person name="Grover C.E."/>
            <person name="Hu G."/>
            <person name="Conover J.L."/>
            <person name="Carlson J.W."/>
            <person name="Shu S."/>
            <person name="Boston L.B."/>
            <person name="Williams M."/>
            <person name="Peterson D.G."/>
            <person name="McGee K."/>
            <person name="Jones D.C."/>
            <person name="Wendel J.F."/>
            <person name="Stelly D.M."/>
            <person name="Grimwood J."/>
            <person name="Schmutz J."/>
        </authorList>
    </citation>
    <scope>NUCLEOTIDE SEQUENCE [LARGE SCALE GENOMIC DNA]</scope>
    <source>
        <strain evidence="2">cv. TM-1</strain>
    </source>
</reference>
<accession>A0A1U8PVU7</accession>
<dbReference type="GeneID" id="107963191"/>
<gene>
    <name evidence="3" type="primary">LOC107963191</name>
</gene>
<keyword evidence="1" id="KW-1133">Transmembrane helix</keyword>
<sequence>MTHYRLVFEKACHLPPELENKAHWALKQLNLDLKQAGEKRMLQLDELEEFRLFSYENAKMYKEKYKRWHDNHIQPREFREEQKVLLFNSRIRLFPGKLKSRWTGPFTIHKVYPYEAVELYDNNGARSLPKQPYRCRNMSVLQHHRHHNSIAAVIVYIANSFFFLCRNSLVFSKKVTMSRK</sequence>
<name>A0A1U8PVU7_GOSHI</name>
<evidence type="ECO:0008006" key="4">
    <source>
        <dbReference type="Google" id="ProtNLM"/>
    </source>
</evidence>
<dbReference type="PaxDb" id="3635-A0A1U8PVU7"/>